<gene>
    <name evidence="5" type="ORF">ACFYXQ_33025</name>
</gene>
<keyword evidence="1" id="KW-0813">Transport</keyword>
<evidence type="ECO:0000256" key="3">
    <source>
        <dbReference type="ARBA" id="ARBA00022840"/>
    </source>
</evidence>
<comment type="caution">
    <text evidence="5">The sequence shown here is derived from an EMBL/GenBank/DDBJ whole genome shotgun (WGS) entry which is preliminary data.</text>
</comment>
<keyword evidence="2" id="KW-0547">Nucleotide-binding</keyword>
<reference evidence="5 6" key="1">
    <citation type="submission" date="2024-10" db="EMBL/GenBank/DDBJ databases">
        <title>The Natural Products Discovery Center: Release of the First 8490 Sequenced Strains for Exploring Actinobacteria Biosynthetic Diversity.</title>
        <authorList>
            <person name="Kalkreuter E."/>
            <person name="Kautsar S.A."/>
            <person name="Yang D."/>
            <person name="Bader C.D."/>
            <person name="Teijaro C.N."/>
            <person name="Fluegel L."/>
            <person name="Davis C.M."/>
            <person name="Simpson J.R."/>
            <person name="Lauterbach L."/>
            <person name="Steele A.D."/>
            <person name="Gui C."/>
            <person name="Meng S."/>
            <person name="Li G."/>
            <person name="Viehrig K."/>
            <person name="Ye F."/>
            <person name="Su P."/>
            <person name="Kiefer A.F."/>
            <person name="Nichols A."/>
            <person name="Cepeda A.J."/>
            <person name="Yan W."/>
            <person name="Fan B."/>
            <person name="Jiang Y."/>
            <person name="Adhikari A."/>
            <person name="Zheng C.-J."/>
            <person name="Schuster L."/>
            <person name="Cowan T.M."/>
            <person name="Smanski M.J."/>
            <person name="Chevrette M.G."/>
            <person name="De Carvalho L.P.S."/>
            <person name="Shen B."/>
        </authorList>
    </citation>
    <scope>NUCLEOTIDE SEQUENCE [LARGE SCALE GENOMIC DNA]</scope>
    <source>
        <strain evidence="5 6">NPDC002593</strain>
    </source>
</reference>
<accession>A0ABW6S8I3</accession>
<keyword evidence="6" id="KW-1185">Reference proteome</keyword>
<dbReference type="RefSeq" id="WP_040831476.1">
    <property type="nucleotide sequence ID" value="NZ_JBIAQY010000014.1"/>
</dbReference>
<dbReference type="Gene3D" id="3.40.50.300">
    <property type="entry name" value="P-loop containing nucleotide triphosphate hydrolases"/>
    <property type="match status" value="1"/>
</dbReference>
<dbReference type="InterPro" id="IPR003593">
    <property type="entry name" value="AAA+_ATPase"/>
</dbReference>
<dbReference type="InterPro" id="IPR003439">
    <property type="entry name" value="ABC_transporter-like_ATP-bd"/>
</dbReference>
<evidence type="ECO:0000313" key="6">
    <source>
        <dbReference type="Proteomes" id="UP001601992"/>
    </source>
</evidence>
<dbReference type="Pfam" id="PF00005">
    <property type="entry name" value="ABC_tran"/>
    <property type="match status" value="1"/>
</dbReference>
<evidence type="ECO:0000259" key="4">
    <source>
        <dbReference type="PROSITE" id="PS50893"/>
    </source>
</evidence>
<dbReference type="SMART" id="SM00382">
    <property type="entry name" value="AAA"/>
    <property type="match status" value="1"/>
</dbReference>
<dbReference type="EMBL" id="JBIAQY010000014">
    <property type="protein sequence ID" value="MFF3572602.1"/>
    <property type="molecule type" value="Genomic_DNA"/>
</dbReference>
<dbReference type="GO" id="GO:0005524">
    <property type="term" value="F:ATP binding"/>
    <property type="evidence" value="ECO:0007669"/>
    <property type="project" value="UniProtKB-KW"/>
</dbReference>
<feature type="domain" description="ABC transporter" evidence="4">
    <location>
        <begin position="20"/>
        <end position="235"/>
    </location>
</feature>
<sequence length="252" mass="27305">MSAPELLDEYAAPPDQETVVRLQGISKSYGDQVIFDGIDLTVARGEFVALLGPSGTGKTTLLRILGGLEDATSGRATIAERTSVVFQEPRLIAAQRVWRNVVLADRGGAARKRSALAALEEVGLAAKARAWPKTLSGGEAQRVGLARALYRSPELLLLDEPFGALDAFTRRTAQDLVLRLWAEHRPGVLLVTHDIEESLLLADRVIVLGNGRIQADIPIPVARPRDATAVDFNDIKREVLHRLGEVSSHASR</sequence>
<dbReference type="InterPro" id="IPR017871">
    <property type="entry name" value="ABC_transporter-like_CS"/>
</dbReference>
<dbReference type="Proteomes" id="UP001601992">
    <property type="component" value="Unassembled WGS sequence"/>
</dbReference>
<dbReference type="SUPFAM" id="SSF52540">
    <property type="entry name" value="P-loop containing nucleoside triphosphate hydrolases"/>
    <property type="match status" value="1"/>
</dbReference>
<name>A0ABW6S8I3_9NOCA</name>
<dbReference type="PROSITE" id="PS50893">
    <property type="entry name" value="ABC_TRANSPORTER_2"/>
    <property type="match status" value="1"/>
</dbReference>
<protein>
    <submittedName>
        <fullName evidence="5">ABC transporter ATP-binding protein</fullName>
    </submittedName>
</protein>
<dbReference type="PANTHER" id="PTHR42788:SF13">
    <property type="entry name" value="ALIPHATIC SULFONATES IMPORT ATP-BINDING PROTEIN SSUB"/>
    <property type="match status" value="1"/>
</dbReference>
<keyword evidence="3 5" id="KW-0067">ATP-binding</keyword>
<dbReference type="InterPro" id="IPR027417">
    <property type="entry name" value="P-loop_NTPase"/>
</dbReference>
<evidence type="ECO:0000313" key="5">
    <source>
        <dbReference type="EMBL" id="MFF3572602.1"/>
    </source>
</evidence>
<evidence type="ECO:0000256" key="2">
    <source>
        <dbReference type="ARBA" id="ARBA00022741"/>
    </source>
</evidence>
<evidence type="ECO:0000256" key="1">
    <source>
        <dbReference type="ARBA" id="ARBA00022448"/>
    </source>
</evidence>
<proteinExistence type="predicted"/>
<dbReference type="InterPro" id="IPR050166">
    <property type="entry name" value="ABC_transporter_ATP-bind"/>
</dbReference>
<dbReference type="PANTHER" id="PTHR42788">
    <property type="entry name" value="TAURINE IMPORT ATP-BINDING PROTEIN-RELATED"/>
    <property type="match status" value="1"/>
</dbReference>
<organism evidence="5 6">
    <name type="scientific">Nocardia jiangxiensis</name>
    <dbReference type="NCBI Taxonomy" id="282685"/>
    <lineage>
        <taxon>Bacteria</taxon>
        <taxon>Bacillati</taxon>
        <taxon>Actinomycetota</taxon>
        <taxon>Actinomycetes</taxon>
        <taxon>Mycobacteriales</taxon>
        <taxon>Nocardiaceae</taxon>
        <taxon>Nocardia</taxon>
    </lineage>
</organism>
<dbReference type="PROSITE" id="PS00211">
    <property type="entry name" value="ABC_TRANSPORTER_1"/>
    <property type="match status" value="1"/>
</dbReference>